<dbReference type="Pfam" id="PF13193">
    <property type="entry name" value="AMP-binding_C"/>
    <property type="match status" value="1"/>
</dbReference>
<keyword evidence="4" id="KW-1185">Reference proteome</keyword>
<dbReference type="Gene3D" id="3.40.50.12780">
    <property type="entry name" value="N-terminal domain of ligase-like"/>
    <property type="match status" value="1"/>
</dbReference>
<dbReference type="InterPro" id="IPR000873">
    <property type="entry name" value="AMP-dep_synth/lig_dom"/>
</dbReference>
<dbReference type="InterPro" id="IPR020845">
    <property type="entry name" value="AMP-binding_CS"/>
</dbReference>
<dbReference type="InterPro" id="IPR025110">
    <property type="entry name" value="AMP-bd_C"/>
</dbReference>
<evidence type="ECO:0000259" key="1">
    <source>
        <dbReference type="Pfam" id="PF00501"/>
    </source>
</evidence>
<accession>A0A4S5BNW6</accession>
<evidence type="ECO:0000259" key="2">
    <source>
        <dbReference type="Pfam" id="PF13193"/>
    </source>
</evidence>
<dbReference type="InterPro" id="IPR042099">
    <property type="entry name" value="ANL_N_sf"/>
</dbReference>
<dbReference type="PROSITE" id="PS00455">
    <property type="entry name" value="AMP_BINDING"/>
    <property type="match status" value="1"/>
</dbReference>
<dbReference type="SUPFAM" id="SSF56801">
    <property type="entry name" value="Acetyl-CoA synthetase-like"/>
    <property type="match status" value="1"/>
</dbReference>
<dbReference type="Proteomes" id="UP000306236">
    <property type="component" value="Unassembled WGS sequence"/>
</dbReference>
<dbReference type="Pfam" id="PF00501">
    <property type="entry name" value="AMP-binding"/>
    <property type="match status" value="1"/>
</dbReference>
<comment type="caution">
    <text evidence="3">The sequence shown here is derived from an EMBL/GenBank/DDBJ whole genome shotgun (WGS) entry which is preliminary data.</text>
</comment>
<feature type="domain" description="AMP-dependent synthetase/ligase" evidence="1">
    <location>
        <begin position="25"/>
        <end position="396"/>
    </location>
</feature>
<dbReference type="NCBIfam" id="NF005676">
    <property type="entry name" value="PRK07470.1"/>
    <property type="match status" value="1"/>
</dbReference>
<dbReference type="PANTHER" id="PTHR43767:SF7">
    <property type="entry name" value="MEDIUM_LONG-CHAIN-FATTY-ACID--COA LIGASE FADD8"/>
    <property type="match status" value="1"/>
</dbReference>
<dbReference type="GO" id="GO:0016877">
    <property type="term" value="F:ligase activity, forming carbon-sulfur bonds"/>
    <property type="evidence" value="ECO:0007669"/>
    <property type="project" value="UniProtKB-ARBA"/>
</dbReference>
<gene>
    <name evidence="3" type="ORF">E8K88_11390</name>
</gene>
<dbReference type="InterPro" id="IPR045851">
    <property type="entry name" value="AMP-bd_C_sf"/>
</dbReference>
<dbReference type="AlphaFoldDB" id="A0A4S5BNW6"/>
<evidence type="ECO:0000313" key="4">
    <source>
        <dbReference type="Proteomes" id="UP000306236"/>
    </source>
</evidence>
<proteinExistence type="predicted"/>
<dbReference type="RefSeq" id="WP_136406797.1">
    <property type="nucleotide sequence ID" value="NZ_SSWX01000014.1"/>
</dbReference>
<dbReference type="Gene3D" id="3.30.300.30">
    <property type="match status" value="1"/>
</dbReference>
<reference evidence="3 4" key="1">
    <citation type="submission" date="2019-04" db="EMBL/GenBank/DDBJ databases">
        <title>Lampropedia sp YIM MLB12 draf genome.</title>
        <authorList>
            <person name="Wang Y.-X."/>
        </authorList>
    </citation>
    <scope>NUCLEOTIDE SEQUENCE [LARGE SCALE GENOMIC DNA]</scope>
    <source>
        <strain evidence="3 4">YIM MLB12</strain>
    </source>
</reference>
<protein>
    <submittedName>
        <fullName evidence="3">Acyl-CoA synthetase</fullName>
    </submittedName>
</protein>
<dbReference type="OrthoDB" id="9766486at2"/>
<dbReference type="EMBL" id="SSWX01000014">
    <property type="protein sequence ID" value="THJ32581.1"/>
    <property type="molecule type" value="Genomic_DNA"/>
</dbReference>
<evidence type="ECO:0000313" key="3">
    <source>
        <dbReference type="EMBL" id="THJ32581.1"/>
    </source>
</evidence>
<name>A0A4S5BNW6_9BURK</name>
<organism evidence="3 4">
    <name type="scientific">Lampropedia aestuarii</name>
    <dbReference type="NCBI Taxonomy" id="2562762"/>
    <lineage>
        <taxon>Bacteria</taxon>
        <taxon>Pseudomonadati</taxon>
        <taxon>Pseudomonadota</taxon>
        <taxon>Betaproteobacteria</taxon>
        <taxon>Burkholderiales</taxon>
        <taxon>Comamonadaceae</taxon>
        <taxon>Lampropedia</taxon>
    </lineage>
</organism>
<feature type="domain" description="AMP-binding enzyme C-terminal" evidence="2">
    <location>
        <begin position="446"/>
        <end position="521"/>
    </location>
</feature>
<dbReference type="CDD" id="cd17631">
    <property type="entry name" value="FACL_FadD13-like"/>
    <property type="match status" value="1"/>
</dbReference>
<dbReference type="PANTHER" id="PTHR43767">
    <property type="entry name" value="LONG-CHAIN-FATTY-ACID--COA LIGASE"/>
    <property type="match status" value="1"/>
</dbReference>
<dbReference type="InterPro" id="IPR050237">
    <property type="entry name" value="ATP-dep_AMP-bd_enzyme"/>
</dbReference>
<sequence>MTSTFASTNASPLTNRAMNLAYWLTQNARRLPQLPALIWGDEVWNWQEFDARVSALSAALAKRGVVKGSTLLVHSKNSNEMFESMFAAFRLGAIWVPTNFRSVPDDLVYMASVASSKVFLCQTDFADYADSVCAADPQTDVLWLRGSAPVPAGDRPTVADLIAQNLGVQFPNTAVQTDSPCWFLFTSGTTGKPKAAVLTHGQLACVITNHLADLLPGTTSDDGSLVVAPLSHGAGVHQLNMVVRGAKTVLMPSEKFTAEEAFALIERYRLSNMFTVPTILKMLVEDPSVDRYDHSSLRQVIYAGAPMYEADQKYALAKLGPVLVQYYGLGEVTGNITVLPAYDHVGADGQVERPGTCGFERTGMQVSIQDDEGRELAYGETGEVCVIGPAVFAGYYNNPEANAKSFRNGWFRTGDIGHMDAQGYLYLTGRASDMYISGGSNIYPREIEEKILLHGDVTEVAVLGIPDAQWGEVGVAVCVLKPGAQLDAAALQDWLSSKVPRYKMPKHIFFWDELPKSGYGKVPKRMVKDELAKRGVAVTLAELQPAAV</sequence>